<protein>
    <recommendedName>
        <fullName evidence="1">YkoP-like domain-containing protein</fullName>
    </recommendedName>
</protein>
<dbReference type="Pfam" id="PF22790">
    <property type="entry name" value="YkoP"/>
    <property type="match status" value="1"/>
</dbReference>
<organism evidence="2 3">
    <name type="scientific">Cohnella abietis</name>
    <dbReference type="NCBI Taxonomy" id="2507935"/>
    <lineage>
        <taxon>Bacteria</taxon>
        <taxon>Bacillati</taxon>
        <taxon>Bacillota</taxon>
        <taxon>Bacilli</taxon>
        <taxon>Bacillales</taxon>
        <taxon>Paenibacillaceae</taxon>
        <taxon>Cohnella</taxon>
    </lineage>
</organism>
<dbReference type="AlphaFoldDB" id="A0A3T1D7U5"/>
<dbReference type="Proteomes" id="UP000289856">
    <property type="component" value="Chromosome"/>
</dbReference>
<gene>
    <name evidence="2" type="ORF">KCTCHS21_35240</name>
</gene>
<evidence type="ECO:0000313" key="2">
    <source>
        <dbReference type="EMBL" id="BBI34125.1"/>
    </source>
</evidence>
<dbReference type="InterPro" id="IPR054467">
    <property type="entry name" value="YkoP-like_dom"/>
</dbReference>
<evidence type="ECO:0000259" key="1">
    <source>
        <dbReference type="Pfam" id="PF22790"/>
    </source>
</evidence>
<accession>A0A3T1D7U5</accession>
<dbReference type="KEGG" id="cohn:KCTCHS21_35240"/>
<keyword evidence="3" id="KW-1185">Reference proteome</keyword>
<sequence>MVSKQDAVAVAHRVGNSVPKQKRSGSTLGQTLWLGWENVIGWMMAIRSEYTLEFGIFKLMVKRHTGNPILCKDGTWIEKGDRIGELHLNNRTLQKLTREVGANRAAIKTARLIRASLKEIKEALDTHIELAQVKALVGVTLLHRGLIHGLGFELHKLPSKRFEKLSTIYLRLLLRFMHPDGLKRVEHCKNKLTPLMLIYTRESLQRASF</sequence>
<evidence type="ECO:0000313" key="3">
    <source>
        <dbReference type="Proteomes" id="UP000289856"/>
    </source>
</evidence>
<dbReference type="EMBL" id="AP019400">
    <property type="protein sequence ID" value="BBI34125.1"/>
    <property type="molecule type" value="Genomic_DNA"/>
</dbReference>
<name>A0A3T1D7U5_9BACL</name>
<reference evidence="2 3" key="1">
    <citation type="submission" date="2019-01" db="EMBL/GenBank/DDBJ databases">
        <title>Complete genome sequence of Cohnella hallensis HS21 isolated from Korean fir (Abies koreana) rhizospheric soil.</title>
        <authorList>
            <person name="Jiang L."/>
            <person name="Kang S.W."/>
            <person name="Kim S."/>
            <person name="Jung J."/>
            <person name="Kim C.Y."/>
            <person name="Kim D.H."/>
            <person name="Kim S.W."/>
            <person name="Lee J."/>
        </authorList>
    </citation>
    <scope>NUCLEOTIDE SEQUENCE [LARGE SCALE GENOMIC DNA]</scope>
    <source>
        <strain evidence="2 3">HS21</strain>
    </source>
</reference>
<dbReference type="RefSeq" id="WP_232057865.1">
    <property type="nucleotide sequence ID" value="NZ_AP019400.1"/>
</dbReference>
<feature type="domain" description="YkoP-like" evidence="1">
    <location>
        <begin position="30"/>
        <end position="206"/>
    </location>
</feature>
<proteinExistence type="predicted"/>